<name>A0A512NC89_9HYPH</name>
<comment type="caution">
    <text evidence="3">The sequence shown here is derived from an EMBL/GenBank/DDBJ whole genome shotgun (WGS) entry which is preliminary data.</text>
</comment>
<dbReference type="PROSITE" id="PS51257">
    <property type="entry name" value="PROKAR_LIPOPROTEIN"/>
    <property type="match status" value="1"/>
</dbReference>
<evidence type="ECO:0000313" key="3">
    <source>
        <dbReference type="EMBL" id="GEP56571.1"/>
    </source>
</evidence>
<dbReference type="RefSeq" id="WP_170303173.1">
    <property type="nucleotide sequence ID" value="NZ_BKAJ01000066.1"/>
</dbReference>
<dbReference type="AlphaFoldDB" id="A0A512NC89"/>
<dbReference type="EMBL" id="BKAJ01000066">
    <property type="protein sequence ID" value="GEP56571.1"/>
    <property type="molecule type" value="Genomic_DNA"/>
</dbReference>
<evidence type="ECO:0000256" key="1">
    <source>
        <dbReference type="SAM" id="MobiDB-lite"/>
    </source>
</evidence>
<dbReference type="SUPFAM" id="SSF56935">
    <property type="entry name" value="Porins"/>
    <property type="match status" value="1"/>
</dbReference>
<proteinExistence type="predicted"/>
<sequence>MTIRASRVQLIWSPVVGWVLMSCAVSVAHAQVDTPSPARQTLDQQTPQLDLPDASTSTPVAGPRNDSGNELGISVGAFTLYPELTLLTGYDDNVFATPAPATGSPFVVVRPQLELRSDWIRHQLHLVAAGGFGFYPAASTQNYQNYLLQADGKLDIRYDMSATGLVAFRRSTEALGTPNVSFAQAPTVADSLPVEFGFNHRFNRLFYQLGVSATKYWYYDYSTITSLGLPSASRNRTEYEEKFRVGYEVSDNLTFWLAPGVNQRVYDDTVNIAGQQRDSSGWNVNAGTTWILGPKSTLEASIGTASQTYTTAGTTTSAFTFSLAGTWNGYEPLTLRPAINRTINESALTNYENYVSTVVGIDFIYDIHYPWKAVGGVSYNQADYTPVPGLAGVNPRTDTFIKASIGLLYEVRPQYSIGPVYEYSQGSSTDVPAGGPQFTRNLFSIRLVAKR</sequence>
<dbReference type="Pfam" id="PF10082">
    <property type="entry name" value="BBP2_2"/>
    <property type="match status" value="1"/>
</dbReference>
<evidence type="ECO:0000313" key="4">
    <source>
        <dbReference type="Proteomes" id="UP000321058"/>
    </source>
</evidence>
<gene>
    <name evidence="3" type="ORF">RSO01_37370</name>
</gene>
<reference evidence="3 4" key="1">
    <citation type="submission" date="2019-07" db="EMBL/GenBank/DDBJ databases">
        <title>Whole genome shotgun sequence of Reyranella soli NBRC 108950.</title>
        <authorList>
            <person name="Hosoyama A."/>
            <person name="Uohara A."/>
            <person name="Ohji S."/>
            <person name="Ichikawa N."/>
        </authorList>
    </citation>
    <scope>NUCLEOTIDE SEQUENCE [LARGE SCALE GENOMIC DNA]</scope>
    <source>
        <strain evidence="3 4">NBRC 108950</strain>
    </source>
</reference>
<feature type="chain" id="PRO_5021804727" description="Outer membrane beta-barrel protein" evidence="2">
    <location>
        <begin position="31"/>
        <end position="451"/>
    </location>
</feature>
<feature type="region of interest" description="Disordered" evidence="1">
    <location>
        <begin position="34"/>
        <end position="68"/>
    </location>
</feature>
<keyword evidence="2" id="KW-0732">Signal</keyword>
<protein>
    <recommendedName>
        <fullName evidence="5">Outer membrane beta-barrel protein</fullName>
    </recommendedName>
</protein>
<keyword evidence="4" id="KW-1185">Reference proteome</keyword>
<dbReference type="InterPro" id="IPR018759">
    <property type="entry name" value="BBP2_2"/>
</dbReference>
<evidence type="ECO:0008006" key="5">
    <source>
        <dbReference type="Google" id="ProtNLM"/>
    </source>
</evidence>
<dbReference type="Proteomes" id="UP000321058">
    <property type="component" value="Unassembled WGS sequence"/>
</dbReference>
<accession>A0A512NC89</accession>
<feature type="compositionally biased region" description="Low complexity" evidence="1">
    <location>
        <begin position="40"/>
        <end position="53"/>
    </location>
</feature>
<evidence type="ECO:0000256" key="2">
    <source>
        <dbReference type="SAM" id="SignalP"/>
    </source>
</evidence>
<organism evidence="3 4">
    <name type="scientific">Reyranella soli</name>
    <dbReference type="NCBI Taxonomy" id="1230389"/>
    <lineage>
        <taxon>Bacteria</taxon>
        <taxon>Pseudomonadati</taxon>
        <taxon>Pseudomonadota</taxon>
        <taxon>Alphaproteobacteria</taxon>
        <taxon>Hyphomicrobiales</taxon>
        <taxon>Reyranellaceae</taxon>
        <taxon>Reyranella</taxon>
    </lineage>
</organism>
<feature type="signal peptide" evidence="2">
    <location>
        <begin position="1"/>
        <end position="30"/>
    </location>
</feature>